<dbReference type="EMBL" id="BEDT01000001">
    <property type="protein sequence ID" value="GAX46869.1"/>
    <property type="molecule type" value="Genomic_DNA"/>
</dbReference>
<dbReference type="OrthoDB" id="581382at2"/>
<keyword evidence="3" id="KW-1185">Reference proteome</keyword>
<organism evidence="2 3">
    <name type="scientific">Pseudolactococcus reticulitermitis</name>
    <dbReference type="NCBI Taxonomy" id="2025039"/>
    <lineage>
        <taxon>Bacteria</taxon>
        <taxon>Bacillati</taxon>
        <taxon>Bacillota</taxon>
        <taxon>Bacilli</taxon>
        <taxon>Lactobacillales</taxon>
        <taxon>Streptococcaceae</taxon>
        <taxon>Pseudolactococcus</taxon>
    </lineage>
</organism>
<dbReference type="InterPro" id="IPR010982">
    <property type="entry name" value="Lambda_DNA-bd_dom_sf"/>
</dbReference>
<protein>
    <recommendedName>
        <fullName evidence="1">HTH cro/C1-type domain-containing protein</fullName>
    </recommendedName>
</protein>
<dbReference type="GO" id="GO:0003677">
    <property type="term" value="F:DNA binding"/>
    <property type="evidence" value="ECO:0007669"/>
    <property type="project" value="InterPro"/>
</dbReference>
<proteinExistence type="predicted"/>
<dbReference type="Proteomes" id="UP000218689">
    <property type="component" value="Unassembled WGS sequence"/>
</dbReference>
<evidence type="ECO:0000313" key="2">
    <source>
        <dbReference type="EMBL" id="GAX46869.1"/>
    </source>
</evidence>
<reference evidence="3" key="1">
    <citation type="submission" date="2017-08" db="EMBL/GenBank/DDBJ databases">
        <title>Draft genome sequence of Lactococcus sp. strain Rs-Y01, isolated from the gut of the lower termite Reticulitermes speratus.</title>
        <authorList>
            <person name="Ohkuma M."/>
            <person name="Yuki M."/>
        </authorList>
    </citation>
    <scope>NUCLEOTIDE SEQUENCE [LARGE SCALE GENOMIC DNA]</scope>
    <source>
        <strain evidence="3">Rs-Y01</strain>
    </source>
</reference>
<sequence length="628" mass="73481">MIKNRSFKEYITNRFHNELLEIVNRYIDIFSDELSLQLKLHSFDQCEEATVSKIDVIFVYVDDQPNMQIFFDIVVDAEILDKRSSEKCDDKKIFHQWFKIGCFGDLNCDLDDFQILSIKIYDRKSDYKNPLSDELIPYICTDEVDQVANDFVLKYYPEAMEKPMPVNPYELASRMSLNVKQRDISKDCSVFGKIYFQDTKDEFYDSKKDEMVVEEVKRGTIFVDPRVYFLRNLGSVNNTIVHECVHWDKHRKAVKLENLYDNDAKKIVCTVKGSVEGKQKETIKWIEWQANKLAPRIQMPFIMFQLKAQEVIEKYKIELKSSKLVDVLEPVIDELADFFEVSRLAAKIRMIDTGYYEARNVFIYIDGKYIRPYTYTKDAIGENQTFCIGLTDALTESVVSPDFKERLQTGDYLYIESHFCLNDPKYIEDNQLTEYARLHLDECCLIFDLKISADNQYDENYHFLCFLNRDKASNIIFEAHFSDCDTQNQAEKLSDYHAEVLKVAQSLPMTFSGALDRLIEWSEMTIEALAEASEISEKTIQRLRYNEPDNVSIESVVQLCIGMQLEPMLSDYLLKASGKSLMMTAQHTMYYFLLHSYYTHSIYECNEMLADQNLKLLGRKNRGIEAVI</sequence>
<comment type="caution">
    <text evidence="2">The sequence shown here is derived from an EMBL/GenBank/DDBJ whole genome shotgun (WGS) entry which is preliminary data.</text>
</comment>
<accession>A0A224WX23</accession>
<evidence type="ECO:0000259" key="1">
    <source>
        <dbReference type="Pfam" id="PF13443"/>
    </source>
</evidence>
<feature type="domain" description="HTH cro/C1-type" evidence="1">
    <location>
        <begin position="515"/>
        <end position="560"/>
    </location>
</feature>
<dbReference type="SUPFAM" id="SSF47413">
    <property type="entry name" value="lambda repressor-like DNA-binding domains"/>
    <property type="match status" value="1"/>
</dbReference>
<evidence type="ECO:0000313" key="3">
    <source>
        <dbReference type="Proteomes" id="UP000218689"/>
    </source>
</evidence>
<name>A0A224WX23_9LACT</name>
<dbReference type="InterPro" id="IPR001387">
    <property type="entry name" value="Cro/C1-type_HTH"/>
</dbReference>
<dbReference type="AlphaFoldDB" id="A0A224WX23"/>
<dbReference type="RefSeq" id="WP_094783931.1">
    <property type="nucleotide sequence ID" value="NZ_BEDT01000001.1"/>
</dbReference>
<gene>
    <name evidence="2" type="ORF">RsY01_449</name>
</gene>
<dbReference type="Pfam" id="PF13443">
    <property type="entry name" value="HTH_26"/>
    <property type="match status" value="1"/>
</dbReference>